<gene>
    <name evidence="2" type="ORF">DSM112329_03321</name>
</gene>
<proteinExistence type="predicted"/>
<evidence type="ECO:0000256" key="1">
    <source>
        <dbReference type="SAM" id="SignalP"/>
    </source>
</evidence>
<dbReference type="EMBL" id="CP114014">
    <property type="protein sequence ID" value="XAY06450.1"/>
    <property type="molecule type" value="Genomic_DNA"/>
</dbReference>
<organism evidence="2">
    <name type="scientific">Paraconexibacter sp. AEG42_29</name>
    <dbReference type="NCBI Taxonomy" id="2997339"/>
    <lineage>
        <taxon>Bacteria</taxon>
        <taxon>Bacillati</taxon>
        <taxon>Actinomycetota</taxon>
        <taxon>Thermoleophilia</taxon>
        <taxon>Solirubrobacterales</taxon>
        <taxon>Paraconexibacteraceae</taxon>
        <taxon>Paraconexibacter</taxon>
    </lineage>
</organism>
<reference evidence="2" key="1">
    <citation type="submission" date="2022-12" db="EMBL/GenBank/DDBJ databases">
        <title>Paraconexibacter alkalitolerans sp. nov. and Baekduia alba sp. nov., isolated from soil and emended description of the genera Paraconexibacter (Chun et al., 2020) and Baekduia (An et al., 2020).</title>
        <authorList>
            <person name="Vieira S."/>
            <person name="Huber K.J."/>
            <person name="Geppert A."/>
            <person name="Wolf J."/>
            <person name="Neumann-Schaal M."/>
            <person name="Muesken M."/>
            <person name="Overmann J."/>
        </authorList>
    </citation>
    <scope>NUCLEOTIDE SEQUENCE</scope>
    <source>
        <strain evidence="2">AEG42_29</strain>
    </source>
</reference>
<name>A0AAU7AY94_9ACTN</name>
<dbReference type="KEGG" id="parq:DSM112329_03321"/>
<keyword evidence="1" id="KW-0732">Signal</keyword>
<sequence length="244" mass="24141">MGFTRGDGGQHAVMIRLPLLGAAGAAALLVVPASAAAAVTGTLDQKCYSHIPAGGSEPIVAALSGGTPNAPFQLGAGAPGKAFGSSGSVTGTFDATGSATATLRDVAFPGGSSKPSKGRKVNLSVVDNGAGGAVSSVGSALVTNLAIDVDAGPKKARSSRLVSISGTPFANQALSAFIVKGSSTRVLKRIPLGRSNACGFADTKAVVAPPTRTPGSYRLYINAGKTLKKSLALGYAFKITRTGL</sequence>
<feature type="signal peptide" evidence="1">
    <location>
        <begin position="1"/>
        <end position="37"/>
    </location>
</feature>
<dbReference type="AlphaFoldDB" id="A0AAU7AY94"/>
<protein>
    <submittedName>
        <fullName evidence="2">Uncharacterized protein</fullName>
    </submittedName>
</protein>
<accession>A0AAU7AY94</accession>
<evidence type="ECO:0000313" key="2">
    <source>
        <dbReference type="EMBL" id="XAY06450.1"/>
    </source>
</evidence>
<feature type="chain" id="PRO_5043840070" evidence="1">
    <location>
        <begin position="38"/>
        <end position="244"/>
    </location>
</feature>